<reference evidence="1" key="1">
    <citation type="journal article" date="2014" name="Int. J. Syst. Evol. Microbiol.">
        <title>Complete genome sequence of Corynebacterium casei LMG S-19264T (=DSM 44701T), isolated from a smear-ripened cheese.</title>
        <authorList>
            <consortium name="US DOE Joint Genome Institute (JGI-PGF)"/>
            <person name="Walter F."/>
            <person name="Albersmeier A."/>
            <person name="Kalinowski J."/>
            <person name="Ruckert C."/>
        </authorList>
    </citation>
    <scope>NUCLEOTIDE SEQUENCE</scope>
    <source>
        <strain evidence="1">CGMCC 1.15290</strain>
    </source>
</reference>
<gene>
    <name evidence="1" type="ORF">GCM10011379_48970</name>
</gene>
<keyword evidence="2" id="KW-1185">Reference proteome</keyword>
<dbReference type="Proteomes" id="UP000627292">
    <property type="component" value="Unassembled WGS sequence"/>
</dbReference>
<comment type="caution">
    <text evidence="1">The sequence shown here is derived from an EMBL/GenBank/DDBJ whole genome shotgun (WGS) entry which is preliminary data.</text>
</comment>
<dbReference type="EMBL" id="BMIB01000005">
    <property type="protein sequence ID" value="GGH79504.1"/>
    <property type="molecule type" value="Genomic_DNA"/>
</dbReference>
<dbReference type="InterPro" id="IPR008947">
    <property type="entry name" value="PLipase_C/P1_nuclease_dom_sf"/>
</dbReference>
<proteinExistence type="predicted"/>
<dbReference type="AlphaFoldDB" id="A0A917MYG6"/>
<name>A0A917MYG6_9BACT</name>
<organism evidence="1 2">
    <name type="scientific">Filimonas zeae</name>
    <dbReference type="NCBI Taxonomy" id="1737353"/>
    <lineage>
        <taxon>Bacteria</taxon>
        <taxon>Pseudomonadati</taxon>
        <taxon>Bacteroidota</taxon>
        <taxon>Chitinophagia</taxon>
        <taxon>Chitinophagales</taxon>
        <taxon>Chitinophagaceae</taxon>
        <taxon>Filimonas</taxon>
    </lineage>
</organism>
<sequence length="318" mass="35924">MLGLAVITITAGSWGFLIHKTAHQLAVYELPGTMQEFFYNNNDYLQYNAPRADVRRNEDSTEGPKHFIDLEAYGPNAAYNMPMTWEEAVAKYSKDTLLEYGYVPYHVLYMKDCLTAAFKAGNKDSILFYAADLGHYVEDAHVPLHTSINYDGQLTDQKGLHSLWESVVPEIEISNYNLSTKHKATYLNNPAKAIWKAIRKANALLPDVFGKEKEITARFTPETKYRTQTRKGKEYKSYTTEFAKAYAAELKNTINGQAIASANLVADFWYTAWVDAGKPDLSALYGGKLSEAKQQSLQRALTSFRNNTLVKDSLIKPR</sequence>
<dbReference type="Gene3D" id="1.10.575.10">
    <property type="entry name" value="P1 Nuclease"/>
    <property type="match status" value="1"/>
</dbReference>
<dbReference type="CDD" id="cd10981">
    <property type="entry name" value="ZnPC_S1P1"/>
    <property type="match status" value="1"/>
</dbReference>
<protein>
    <recommendedName>
        <fullName evidence="3">S1/P1 Nuclease</fullName>
    </recommendedName>
</protein>
<reference evidence="1" key="2">
    <citation type="submission" date="2020-09" db="EMBL/GenBank/DDBJ databases">
        <authorList>
            <person name="Sun Q."/>
            <person name="Zhou Y."/>
        </authorList>
    </citation>
    <scope>NUCLEOTIDE SEQUENCE</scope>
    <source>
        <strain evidence="1">CGMCC 1.15290</strain>
    </source>
</reference>
<accession>A0A917MYG6</accession>
<evidence type="ECO:0008006" key="3">
    <source>
        <dbReference type="Google" id="ProtNLM"/>
    </source>
</evidence>
<dbReference type="SUPFAM" id="SSF48537">
    <property type="entry name" value="Phospholipase C/P1 nuclease"/>
    <property type="match status" value="1"/>
</dbReference>
<evidence type="ECO:0000313" key="2">
    <source>
        <dbReference type="Proteomes" id="UP000627292"/>
    </source>
</evidence>
<evidence type="ECO:0000313" key="1">
    <source>
        <dbReference type="EMBL" id="GGH79504.1"/>
    </source>
</evidence>
<dbReference type="GO" id="GO:0016788">
    <property type="term" value="F:hydrolase activity, acting on ester bonds"/>
    <property type="evidence" value="ECO:0007669"/>
    <property type="project" value="InterPro"/>
</dbReference>